<feature type="region of interest" description="Disordered" evidence="1">
    <location>
        <begin position="69"/>
        <end position="100"/>
    </location>
</feature>
<comment type="caution">
    <text evidence="2">The sequence shown here is derived from an EMBL/GenBank/DDBJ whole genome shotgun (WGS) entry which is preliminary data.</text>
</comment>
<dbReference type="Proteomes" id="UP000233256">
    <property type="component" value="Unassembled WGS sequence"/>
</dbReference>
<proteinExistence type="predicted"/>
<feature type="compositionally biased region" description="Pro residues" evidence="1">
    <location>
        <begin position="76"/>
        <end position="86"/>
    </location>
</feature>
<accession>A0A2N1PM82</accession>
<gene>
    <name evidence="2" type="ORF">CVV64_14205</name>
</gene>
<protein>
    <submittedName>
        <fullName evidence="2">Uncharacterized protein</fullName>
    </submittedName>
</protein>
<sequence>MIRTGVLDSSERIGLSKPVMINIDPGKDGTVNFTPLRGAFPTTSKIFMAHRDPSGRQIRKVVPISYSGRTVSLKPSSPPRPSPSDPPSKDKLTPEKEAEQQRKAFLTIKNTTGHNLSFTALLAAKGNIAVIQDGANKGVLKATNQLPLIPTRNGSPITGDLDLGVLRLSITCSLPAKRVPGLRTRPRVIKKNIAFKVKPNARVFTITPKMLGLD</sequence>
<evidence type="ECO:0000313" key="3">
    <source>
        <dbReference type="Proteomes" id="UP000233256"/>
    </source>
</evidence>
<organism evidence="2 3">
    <name type="scientific">Candidatus Wallbacteria bacterium HGW-Wallbacteria-1</name>
    <dbReference type="NCBI Taxonomy" id="2013854"/>
    <lineage>
        <taxon>Bacteria</taxon>
        <taxon>Candidatus Walliibacteriota</taxon>
    </lineage>
</organism>
<evidence type="ECO:0000313" key="2">
    <source>
        <dbReference type="EMBL" id="PKK89430.1"/>
    </source>
</evidence>
<reference evidence="2 3" key="1">
    <citation type="journal article" date="2017" name="ISME J.">
        <title>Potential for microbial H2 and metal transformations associated with novel bacteria and archaea in deep terrestrial subsurface sediments.</title>
        <authorList>
            <person name="Hernsdorf A.W."/>
            <person name="Amano Y."/>
            <person name="Miyakawa K."/>
            <person name="Ise K."/>
            <person name="Suzuki Y."/>
            <person name="Anantharaman K."/>
            <person name="Probst A."/>
            <person name="Burstein D."/>
            <person name="Thomas B.C."/>
            <person name="Banfield J.F."/>
        </authorList>
    </citation>
    <scope>NUCLEOTIDE SEQUENCE [LARGE SCALE GENOMIC DNA]</scope>
    <source>
        <strain evidence="2">HGW-Wallbacteria-1</strain>
    </source>
</reference>
<dbReference type="AlphaFoldDB" id="A0A2N1PM82"/>
<name>A0A2N1PM82_9BACT</name>
<evidence type="ECO:0000256" key="1">
    <source>
        <dbReference type="SAM" id="MobiDB-lite"/>
    </source>
</evidence>
<dbReference type="EMBL" id="PGXC01000017">
    <property type="protein sequence ID" value="PKK89430.1"/>
    <property type="molecule type" value="Genomic_DNA"/>
</dbReference>
<feature type="compositionally biased region" description="Basic and acidic residues" evidence="1">
    <location>
        <begin position="87"/>
        <end position="100"/>
    </location>
</feature>